<name>A0A2H0LWB3_9BACT</name>
<evidence type="ECO:0000313" key="2">
    <source>
        <dbReference type="EMBL" id="PIQ88688.1"/>
    </source>
</evidence>
<dbReference type="Proteomes" id="UP000229641">
    <property type="component" value="Unassembled WGS sequence"/>
</dbReference>
<dbReference type="AlphaFoldDB" id="A0A2H0LWB3"/>
<dbReference type="EMBL" id="PCWA01000092">
    <property type="protein sequence ID" value="PIQ88688.1"/>
    <property type="molecule type" value="Genomic_DNA"/>
</dbReference>
<proteinExistence type="predicted"/>
<feature type="region of interest" description="Disordered" evidence="1">
    <location>
        <begin position="1"/>
        <end position="46"/>
    </location>
</feature>
<organism evidence="2 3">
    <name type="scientific">Candidatus Ghiorseimicrobium undicola</name>
    <dbReference type="NCBI Taxonomy" id="1974746"/>
    <lineage>
        <taxon>Bacteria</taxon>
        <taxon>Pseudomonadati</taxon>
        <taxon>Candidatus Omnitrophota</taxon>
        <taxon>Candidatus Ghiorseimicrobium</taxon>
    </lineage>
</organism>
<protein>
    <submittedName>
        <fullName evidence="2">Uncharacterized protein</fullName>
    </submittedName>
</protein>
<evidence type="ECO:0000313" key="3">
    <source>
        <dbReference type="Proteomes" id="UP000229641"/>
    </source>
</evidence>
<gene>
    <name evidence="2" type="ORF">COV72_07105</name>
</gene>
<feature type="compositionally biased region" description="Basic residues" evidence="1">
    <location>
        <begin position="33"/>
        <end position="46"/>
    </location>
</feature>
<accession>A0A2H0LWB3</accession>
<evidence type="ECO:0000256" key="1">
    <source>
        <dbReference type="SAM" id="MobiDB-lite"/>
    </source>
</evidence>
<comment type="caution">
    <text evidence="2">The sequence shown here is derived from an EMBL/GenBank/DDBJ whole genome shotgun (WGS) entry which is preliminary data.</text>
</comment>
<sequence length="64" mass="7330">MGSGEFEIPQWEFRGQSPLAGRRSASPPDGRRCRGRHERGTKKRHAFSPMRRKVLGFACFLGER</sequence>
<reference evidence="2 3" key="1">
    <citation type="submission" date="2017-09" db="EMBL/GenBank/DDBJ databases">
        <title>Depth-based differentiation of microbial function through sediment-hosted aquifers and enrichment of novel symbionts in the deep terrestrial subsurface.</title>
        <authorList>
            <person name="Probst A.J."/>
            <person name="Ladd B."/>
            <person name="Jarett J.K."/>
            <person name="Geller-Mcgrath D.E."/>
            <person name="Sieber C.M."/>
            <person name="Emerson J.B."/>
            <person name="Anantharaman K."/>
            <person name="Thomas B.C."/>
            <person name="Malmstrom R."/>
            <person name="Stieglmeier M."/>
            <person name="Klingl A."/>
            <person name="Woyke T."/>
            <person name="Ryan C.M."/>
            <person name="Banfield J.F."/>
        </authorList>
    </citation>
    <scope>NUCLEOTIDE SEQUENCE [LARGE SCALE GENOMIC DNA]</scope>
    <source>
        <strain evidence="2">CG11_big_fil_rev_8_21_14_0_20_42_13</strain>
    </source>
</reference>